<dbReference type="SMART" id="SM00382">
    <property type="entry name" value="AAA"/>
    <property type="match status" value="1"/>
</dbReference>
<evidence type="ECO:0000313" key="3">
    <source>
        <dbReference type="EMBL" id="MFF1273277.1"/>
    </source>
</evidence>
<evidence type="ECO:0000259" key="2">
    <source>
        <dbReference type="SMART" id="SM00382"/>
    </source>
</evidence>
<dbReference type="EMBL" id="JBHVZQ010000004">
    <property type="protein sequence ID" value="MFF1273277.1"/>
    <property type="molecule type" value="Genomic_DNA"/>
</dbReference>
<dbReference type="RefSeq" id="WP_149552853.1">
    <property type="nucleotide sequence ID" value="NZ_JBHVZQ010000004.1"/>
</dbReference>
<protein>
    <submittedName>
        <fullName evidence="3">AAA family ATPase</fullName>
    </submittedName>
</protein>
<dbReference type="InterPro" id="IPR011704">
    <property type="entry name" value="ATPase_dyneun-rel_AAA"/>
</dbReference>
<keyword evidence="4" id="KW-1185">Reference proteome</keyword>
<evidence type="ECO:0000313" key="4">
    <source>
        <dbReference type="Proteomes" id="UP001601627"/>
    </source>
</evidence>
<dbReference type="InterPro" id="IPR027417">
    <property type="entry name" value="P-loop_NTPase"/>
</dbReference>
<dbReference type="InterPro" id="IPR003593">
    <property type="entry name" value="AAA+_ATPase"/>
</dbReference>
<evidence type="ECO:0000256" key="1">
    <source>
        <dbReference type="SAM" id="MobiDB-lite"/>
    </source>
</evidence>
<feature type="region of interest" description="Disordered" evidence="1">
    <location>
        <begin position="1"/>
        <end position="40"/>
    </location>
</feature>
<feature type="region of interest" description="Disordered" evidence="1">
    <location>
        <begin position="136"/>
        <end position="166"/>
    </location>
</feature>
<proteinExistence type="predicted"/>
<name>A0ABW6Q256_9ACTN</name>
<dbReference type="Gene3D" id="3.40.50.300">
    <property type="entry name" value="P-loop containing nucleotide triphosphate hydrolases"/>
    <property type="match status" value="1"/>
</dbReference>
<dbReference type="SUPFAM" id="SSF52540">
    <property type="entry name" value="P-loop containing nucleoside triphosphate hydrolases"/>
    <property type="match status" value="1"/>
</dbReference>
<feature type="compositionally biased region" description="Gly residues" evidence="1">
    <location>
        <begin position="1"/>
        <end position="10"/>
    </location>
</feature>
<dbReference type="Proteomes" id="UP001601627">
    <property type="component" value="Unassembled WGS sequence"/>
</dbReference>
<sequence length="362" mass="39377">MDSGTEGGAGTVHEGYIYRGHGEPHDGIERLPEPPPWRDMRQREFEGGEHIRPAGARAHTYQATEATVQSVNAALMLRRPLLVTGPPGSGKSSLAYHIAHELRLGRVLQWPITSRTTLKDGLYSYDAIGRLQEAGLAASGQSSRSSREPVTYDGPGSAYGDGPRPEQPDIGAFIRLGPLGTALLPVERPRVLLIDEIDKSDLDLPNDLLHVFENGEFVIPELARVSRTTPTARVHTDDGRTWSSDGTAAITDGRVSCTTFPVVILTSNGERDFPAAFLRRCIRLDLPSPDTQRLAEIVQAHLGNEGVRLGAYLIEDFVRRRANGTLSTDQLLNAVYLLLGDGTSETQAELLEQVLRPLGPGD</sequence>
<organism evidence="3 4">
    <name type="scientific">Streptomyces marokkonensis</name>
    <dbReference type="NCBI Taxonomy" id="324855"/>
    <lineage>
        <taxon>Bacteria</taxon>
        <taxon>Bacillati</taxon>
        <taxon>Actinomycetota</taxon>
        <taxon>Actinomycetes</taxon>
        <taxon>Kitasatosporales</taxon>
        <taxon>Streptomycetaceae</taxon>
        <taxon>Streptomyces</taxon>
    </lineage>
</organism>
<reference evidence="3 4" key="1">
    <citation type="submission" date="2024-09" db="EMBL/GenBank/DDBJ databases">
        <title>The Natural Products Discovery Center: Release of the First 8490 Sequenced Strains for Exploring Actinobacteria Biosynthetic Diversity.</title>
        <authorList>
            <person name="Kalkreuter E."/>
            <person name="Kautsar S.A."/>
            <person name="Yang D."/>
            <person name="Bader C.D."/>
            <person name="Teijaro C.N."/>
            <person name="Fluegel L."/>
            <person name="Davis C.M."/>
            <person name="Simpson J.R."/>
            <person name="Lauterbach L."/>
            <person name="Steele A.D."/>
            <person name="Gui C."/>
            <person name="Meng S."/>
            <person name="Li G."/>
            <person name="Viehrig K."/>
            <person name="Ye F."/>
            <person name="Su P."/>
            <person name="Kiefer A.F."/>
            <person name="Nichols A."/>
            <person name="Cepeda A.J."/>
            <person name="Yan W."/>
            <person name="Fan B."/>
            <person name="Jiang Y."/>
            <person name="Adhikari A."/>
            <person name="Zheng C.-J."/>
            <person name="Schuster L."/>
            <person name="Cowan T.M."/>
            <person name="Smanski M.J."/>
            <person name="Chevrette M.G."/>
            <person name="De Carvalho L.P.S."/>
            <person name="Shen B."/>
        </authorList>
    </citation>
    <scope>NUCLEOTIDE SEQUENCE [LARGE SCALE GENOMIC DNA]</scope>
    <source>
        <strain evidence="3 4">NPDC058328</strain>
    </source>
</reference>
<gene>
    <name evidence="3" type="ORF">ACFVZC_07695</name>
</gene>
<accession>A0ABW6Q256</accession>
<feature type="compositionally biased region" description="Basic and acidic residues" evidence="1">
    <location>
        <begin position="20"/>
        <end position="40"/>
    </location>
</feature>
<dbReference type="Pfam" id="PF07728">
    <property type="entry name" value="AAA_5"/>
    <property type="match status" value="1"/>
</dbReference>
<comment type="caution">
    <text evidence="3">The sequence shown here is derived from an EMBL/GenBank/DDBJ whole genome shotgun (WGS) entry which is preliminary data.</text>
</comment>
<feature type="domain" description="AAA+ ATPase" evidence="2">
    <location>
        <begin position="77"/>
        <end position="290"/>
    </location>
</feature>